<proteinExistence type="predicted"/>
<gene>
    <name evidence="2" type="ORF">EPA93_10760</name>
</gene>
<dbReference type="SUPFAM" id="SSF54593">
    <property type="entry name" value="Glyoxalase/Bleomycin resistance protein/Dihydroxybiphenyl dioxygenase"/>
    <property type="match status" value="1"/>
</dbReference>
<dbReference type="Pfam" id="PF00903">
    <property type="entry name" value="Glyoxalase"/>
    <property type="match status" value="1"/>
</dbReference>
<dbReference type="PROSITE" id="PS51819">
    <property type="entry name" value="VOC"/>
    <property type="match status" value="1"/>
</dbReference>
<dbReference type="OrthoDB" id="9796521at2"/>
<sequence>MLKHIAVISIPVTDQERAKRFYVDTLGMICVRDNTWGEGMRWIEVAPAGATTTLTLVTWFPELVPGKFVGLVIDSDDLEAEYQRLLAQGVEFIEAPSRQDGGIFALLRDPDGNRITLHQFGSLSAN</sequence>
<reference evidence="2 3" key="1">
    <citation type="submission" date="2019-01" db="EMBL/GenBank/DDBJ databases">
        <title>Ktedonosporobacter rubrisoli SCAWS-G2.</title>
        <authorList>
            <person name="Huang Y."/>
            <person name="Yan B."/>
        </authorList>
    </citation>
    <scope>NUCLEOTIDE SEQUENCE [LARGE SCALE GENOMIC DNA]</scope>
    <source>
        <strain evidence="2 3">SCAWS-G2</strain>
    </source>
</reference>
<evidence type="ECO:0000259" key="1">
    <source>
        <dbReference type="PROSITE" id="PS51819"/>
    </source>
</evidence>
<accession>A0A4P6JMJ4</accession>
<dbReference type="EMBL" id="CP035758">
    <property type="protein sequence ID" value="QBD76465.1"/>
    <property type="molecule type" value="Genomic_DNA"/>
</dbReference>
<dbReference type="AlphaFoldDB" id="A0A4P6JMJ4"/>
<evidence type="ECO:0000313" key="2">
    <source>
        <dbReference type="EMBL" id="QBD76465.1"/>
    </source>
</evidence>
<keyword evidence="3" id="KW-1185">Reference proteome</keyword>
<dbReference type="InterPro" id="IPR037523">
    <property type="entry name" value="VOC_core"/>
</dbReference>
<dbReference type="InterPro" id="IPR004360">
    <property type="entry name" value="Glyas_Fos-R_dOase_dom"/>
</dbReference>
<dbReference type="Gene3D" id="3.10.180.10">
    <property type="entry name" value="2,3-Dihydroxybiphenyl 1,2-Dioxygenase, domain 1"/>
    <property type="match status" value="1"/>
</dbReference>
<protein>
    <recommendedName>
        <fullName evidence="1">VOC domain-containing protein</fullName>
    </recommendedName>
</protein>
<dbReference type="InterPro" id="IPR029068">
    <property type="entry name" value="Glyas_Bleomycin-R_OHBP_Dase"/>
</dbReference>
<dbReference type="PANTHER" id="PTHR36437:SF2">
    <property type="entry name" value="GLYOXALASE_BLEOMYCIN RESISTANCE PROTEIN_DIOXYGENASE"/>
    <property type="match status" value="1"/>
</dbReference>
<dbReference type="Proteomes" id="UP000290365">
    <property type="component" value="Chromosome"/>
</dbReference>
<dbReference type="KEGG" id="kbs:EPA93_10760"/>
<evidence type="ECO:0000313" key="3">
    <source>
        <dbReference type="Proteomes" id="UP000290365"/>
    </source>
</evidence>
<feature type="domain" description="VOC" evidence="1">
    <location>
        <begin position="1"/>
        <end position="120"/>
    </location>
</feature>
<dbReference type="RefSeq" id="WP_129887275.1">
    <property type="nucleotide sequence ID" value="NZ_CP035758.1"/>
</dbReference>
<organism evidence="2 3">
    <name type="scientific">Ktedonosporobacter rubrisoli</name>
    <dbReference type="NCBI Taxonomy" id="2509675"/>
    <lineage>
        <taxon>Bacteria</taxon>
        <taxon>Bacillati</taxon>
        <taxon>Chloroflexota</taxon>
        <taxon>Ktedonobacteria</taxon>
        <taxon>Ktedonobacterales</taxon>
        <taxon>Ktedonosporobacteraceae</taxon>
        <taxon>Ktedonosporobacter</taxon>
    </lineage>
</organism>
<dbReference type="PANTHER" id="PTHR36437">
    <property type="entry name" value="GLYOXALASE/BLEOMYCIN RESISTANCE PROTEIN/DIOXYGENASE"/>
    <property type="match status" value="1"/>
</dbReference>
<name>A0A4P6JMJ4_KTERU</name>